<dbReference type="PANTHER" id="PTHR19848:SF8">
    <property type="entry name" value="F-BOX AND WD REPEAT DOMAIN CONTAINING 7"/>
    <property type="match status" value="1"/>
</dbReference>
<keyword evidence="4" id="KW-0677">Repeat</keyword>
<feature type="repeat" description="WD" evidence="6">
    <location>
        <begin position="430"/>
        <end position="471"/>
    </location>
</feature>
<evidence type="ECO:0000256" key="1">
    <source>
        <dbReference type="ARBA" id="ARBA00022574"/>
    </source>
</evidence>
<evidence type="ECO:0000313" key="11">
    <source>
        <dbReference type="EMBL" id="QOV90556.1"/>
    </source>
</evidence>
<evidence type="ECO:0000313" key="12">
    <source>
        <dbReference type="Proteomes" id="UP000593765"/>
    </source>
</evidence>
<feature type="signal peptide" evidence="9">
    <location>
        <begin position="1"/>
        <end position="22"/>
    </location>
</feature>
<dbReference type="PROSITE" id="PS50082">
    <property type="entry name" value="WD_REPEATS_2"/>
    <property type="match status" value="4"/>
</dbReference>
<keyword evidence="5 7" id="KW-0408">Iron</keyword>
<dbReference type="GO" id="GO:0046872">
    <property type="term" value="F:metal ion binding"/>
    <property type="evidence" value="ECO:0007669"/>
    <property type="project" value="UniProtKB-KW"/>
</dbReference>
<dbReference type="InterPro" id="IPR011429">
    <property type="entry name" value="Cyt_c_Planctomycete-type"/>
</dbReference>
<evidence type="ECO:0000256" key="4">
    <source>
        <dbReference type="ARBA" id="ARBA00022737"/>
    </source>
</evidence>
<dbReference type="AlphaFoldDB" id="A0A7M2WYL9"/>
<evidence type="ECO:0000256" key="5">
    <source>
        <dbReference type="ARBA" id="ARBA00023004"/>
    </source>
</evidence>
<feature type="repeat" description="WD" evidence="6">
    <location>
        <begin position="281"/>
        <end position="322"/>
    </location>
</feature>
<dbReference type="SUPFAM" id="SSF46626">
    <property type="entry name" value="Cytochrome c"/>
    <property type="match status" value="1"/>
</dbReference>
<evidence type="ECO:0000259" key="10">
    <source>
        <dbReference type="PROSITE" id="PS51007"/>
    </source>
</evidence>
<dbReference type="Pfam" id="PF07635">
    <property type="entry name" value="PSCyt1"/>
    <property type="match status" value="1"/>
</dbReference>
<dbReference type="InterPro" id="IPR011047">
    <property type="entry name" value="Quinoprotein_ADH-like_sf"/>
</dbReference>
<evidence type="ECO:0000256" key="6">
    <source>
        <dbReference type="PROSITE-ProRule" id="PRU00221"/>
    </source>
</evidence>
<dbReference type="PROSITE" id="PS50294">
    <property type="entry name" value="WD_REPEATS_REGION"/>
    <property type="match status" value="3"/>
</dbReference>
<accession>A0A7M2WYL9</accession>
<name>A0A7M2WYL9_9BACT</name>
<dbReference type="SUPFAM" id="SSF50998">
    <property type="entry name" value="Quinoprotein alcohol dehydrogenase-like"/>
    <property type="match status" value="1"/>
</dbReference>
<evidence type="ECO:0000256" key="2">
    <source>
        <dbReference type="ARBA" id="ARBA00022617"/>
    </source>
</evidence>
<protein>
    <submittedName>
        <fullName evidence="11">PQQ-binding-like beta-propeller repeat protein</fullName>
    </submittedName>
</protein>
<evidence type="ECO:0000256" key="9">
    <source>
        <dbReference type="SAM" id="SignalP"/>
    </source>
</evidence>
<dbReference type="EMBL" id="CP063458">
    <property type="protein sequence ID" value="QOV90556.1"/>
    <property type="molecule type" value="Genomic_DNA"/>
</dbReference>
<dbReference type="KEGG" id="hbs:IPV69_04085"/>
<dbReference type="PANTHER" id="PTHR19848">
    <property type="entry name" value="WD40 REPEAT PROTEIN"/>
    <property type="match status" value="1"/>
</dbReference>
<dbReference type="RefSeq" id="WP_206293645.1">
    <property type="nucleotide sequence ID" value="NZ_CP063458.1"/>
</dbReference>
<keyword evidence="3 7" id="KW-0479">Metal-binding</keyword>
<feature type="repeat" description="WD" evidence="6">
    <location>
        <begin position="323"/>
        <end position="364"/>
    </location>
</feature>
<organism evidence="11 12">
    <name type="scientific">Humisphaera borealis</name>
    <dbReference type="NCBI Taxonomy" id="2807512"/>
    <lineage>
        <taxon>Bacteria</taxon>
        <taxon>Pseudomonadati</taxon>
        <taxon>Planctomycetota</taxon>
        <taxon>Phycisphaerae</taxon>
        <taxon>Tepidisphaerales</taxon>
        <taxon>Tepidisphaeraceae</taxon>
        <taxon>Humisphaera</taxon>
    </lineage>
</organism>
<reference evidence="11 12" key="1">
    <citation type="submission" date="2020-10" db="EMBL/GenBank/DDBJ databases">
        <title>Wide distribution of Phycisphaera-like planctomycetes from WD2101 soil group in peatlands and genome analysis of the first cultivated representative.</title>
        <authorList>
            <person name="Dedysh S.N."/>
            <person name="Beletsky A.V."/>
            <person name="Ivanova A."/>
            <person name="Kulichevskaya I.S."/>
            <person name="Suzina N.E."/>
            <person name="Philippov D.A."/>
            <person name="Rakitin A.L."/>
            <person name="Mardanov A.V."/>
            <person name="Ravin N.V."/>
        </authorList>
    </citation>
    <scope>NUCLEOTIDE SEQUENCE [LARGE SCALE GENOMIC DNA]</scope>
    <source>
        <strain evidence="11 12">M1803</strain>
    </source>
</reference>
<feature type="compositionally biased region" description="Basic and acidic residues" evidence="8">
    <location>
        <begin position="411"/>
        <end position="428"/>
    </location>
</feature>
<feature type="repeat" description="WD" evidence="6">
    <location>
        <begin position="239"/>
        <end position="280"/>
    </location>
</feature>
<evidence type="ECO:0000256" key="8">
    <source>
        <dbReference type="SAM" id="MobiDB-lite"/>
    </source>
</evidence>
<evidence type="ECO:0000256" key="3">
    <source>
        <dbReference type="ARBA" id="ARBA00022723"/>
    </source>
</evidence>
<gene>
    <name evidence="11" type="ORF">IPV69_04085</name>
</gene>
<dbReference type="Proteomes" id="UP000593765">
    <property type="component" value="Chromosome"/>
</dbReference>
<dbReference type="InterPro" id="IPR009056">
    <property type="entry name" value="Cyt_c-like_dom"/>
</dbReference>
<feature type="chain" id="PRO_5034244413" evidence="9">
    <location>
        <begin position="23"/>
        <end position="477"/>
    </location>
</feature>
<feature type="region of interest" description="Disordered" evidence="8">
    <location>
        <begin position="394"/>
        <end position="428"/>
    </location>
</feature>
<dbReference type="Pfam" id="PF00400">
    <property type="entry name" value="WD40"/>
    <property type="match status" value="4"/>
</dbReference>
<keyword evidence="2 7" id="KW-0349">Heme</keyword>
<dbReference type="InterPro" id="IPR036909">
    <property type="entry name" value="Cyt_c-like_dom_sf"/>
</dbReference>
<dbReference type="SMART" id="SM00320">
    <property type="entry name" value="WD40"/>
    <property type="match status" value="4"/>
</dbReference>
<sequence length="477" mass="50614">MIISRIVIVLSCLALVSPAVSAAPAEAGKVSFRKDVAPILLAQCQTCHGAEKVKGKFRVDTFERLWTPGSSGDAPVNPGYADKSTLYRLLVTADADDRMPKKADPLPKAQIEIIRKWIDKGATFDGPDKTASVASYVDGGSLDVAPTVYKRPIPITTLAFTDGGKSLLAGGFHELTQWDPKTGKLAGRVPLPIQRVQSIAVDGTSGRVAVVGGTPGVSGELLLINPGGPGKSLLAIASLVKASDVMLSVRFSPDGKTLAAGGADGSLRVFDVASGKLRWRSDPHADWVTDVSFSPDNQFLVTASRDKSCRVFEVKTGLAEASYNDHTEPVFAAVFSGDGGHVFTAGRDRRIHMWASSNGNAKGRTDGFGGDIVRLERCGDRLYSVCADGTLREHASNQGVAPSEKPATQPDAKKKEQKEKPQPRALTREIKASTEWLYSVTASEESGLVAVGSHDGKVHVYDIRSGKPVADFVAAPK</sequence>
<keyword evidence="9" id="KW-0732">Signal</keyword>
<evidence type="ECO:0000256" key="7">
    <source>
        <dbReference type="PROSITE-ProRule" id="PRU00433"/>
    </source>
</evidence>
<keyword evidence="12" id="KW-1185">Reference proteome</keyword>
<dbReference type="Gene3D" id="2.130.10.10">
    <property type="entry name" value="YVTN repeat-like/Quinoprotein amine dehydrogenase"/>
    <property type="match status" value="2"/>
</dbReference>
<proteinExistence type="predicted"/>
<dbReference type="PROSITE" id="PS51007">
    <property type="entry name" value="CYTC"/>
    <property type="match status" value="1"/>
</dbReference>
<dbReference type="InterPro" id="IPR001680">
    <property type="entry name" value="WD40_rpt"/>
</dbReference>
<dbReference type="GO" id="GO:0009055">
    <property type="term" value="F:electron transfer activity"/>
    <property type="evidence" value="ECO:0007669"/>
    <property type="project" value="InterPro"/>
</dbReference>
<feature type="domain" description="Cytochrome c" evidence="10">
    <location>
        <begin position="23"/>
        <end position="141"/>
    </location>
</feature>
<keyword evidence="1 6" id="KW-0853">WD repeat</keyword>
<dbReference type="InterPro" id="IPR015943">
    <property type="entry name" value="WD40/YVTN_repeat-like_dom_sf"/>
</dbReference>
<dbReference type="GO" id="GO:0020037">
    <property type="term" value="F:heme binding"/>
    <property type="evidence" value="ECO:0007669"/>
    <property type="project" value="InterPro"/>
</dbReference>